<evidence type="ECO:0000313" key="13">
    <source>
        <dbReference type="EMBL" id="CAK1553048.1"/>
    </source>
</evidence>
<protein>
    <recommendedName>
        <fullName evidence="15">NADH dehydrogenase [ubiquinone] iron-sulfur protein 5</fullName>
    </recommendedName>
</protein>
<keyword evidence="7" id="KW-0999">Mitochondrion inner membrane</keyword>
<comment type="caution">
    <text evidence="13">The sequence shown here is derived from an EMBL/GenBank/DDBJ whole genome shotgun (WGS) entry which is preliminary data.</text>
</comment>
<dbReference type="Pfam" id="PF10200">
    <property type="entry name" value="Ndufs5"/>
    <property type="match status" value="1"/>
</dbReference>
<keyword evidence="11 12" id="KW-1015">Disulfide bond</keyword>
<evidence type="ECO:0000256" key="2">
    <source>
        <dbReference type="ARBA" id="ARBA00004569"/>
    </source>
</evidence>
<evidence type="ECO:0000256" key="1">
    <source>
        <dbReference type="ARBA" id="ARBA00003195"/>
    </source>
</evidence>
<comment type="function">
    <text evidence="1">Accessory subunit of the mitochondrial membrane respiratory chain NADH dehydrogenase (Complex I), that is believed not to be involved in catalysis. Complex I functions in the transfer of electrons from NADH to the respiratory chain. The immediate electron acceptor for the enzyme is believed to be ubiquinone.</text>
</comment>
<evidence type="ECO:0000256" key="9">
    <source>
        <dbReference type="ARBA" id="ARBA00023128"/>
    </source>
</evidence>
<evidence type="ECO:0000256" key="3">
    <source>
        <dbReference type="ARBA" id="ARBA00004637"/>
    </source>
</evidence>
<dbReference type="GO" id="GO:0005743">
    <property type="term" value="C:mitochondrial inner membrane"/>
    <property type="evidence" value="ECO:0007669"/>
    <property type="project" value="UniProtKB-SubCell"/>
</dbReference>
<reference evidence="13 14" key="1">
    <citation type="submission" date="2023-11" db="EMBL/GenBank/DDBJ databases">
        <authorList>
            <person name="Okamura Y."/>
        </authorList>
    </citation>
    <scope>NUCLEOTIDE SEQUENCE [LARGE SCALE GENOMIC DNA]</scope>
</reference>
<accession>A0AAV1JW61</accession>
<sequence>MSISPFLRSPFTDFTGGMVSHQLLGACQKQEIRYMDCLEAYGLDRGRVKCEHLFHDFHECQTKTLQYKRFAAMRKERERQIAEGKLTGDKKYVTPRIDSY</sequence>
<organism evidence="13 14">
    <name type="scientific">Leptosia nina</name>
    <dbReference type="NCBI Taxonomy" id="320188"/>
    <lineage>
        <taxon>Eukaryota</taxon>
        <taxon>Metazoa</taxon>
        <taxon>Ecdysozoa</taxon>
        <taxon>Arthropoda</taxon>
        <taxon>Hexapoda</taxon>
        <taxon>Insecta</taxon>
        <taxon>Pterygota</taxon>
        <taxon>Neoptera</taxon>
        <taxon>Endopterygota</taxon>
        <taxon>Lepidoptera</taxon>
        <taxon>Glossata</taxon>
        <taxon>Ditrysia</taxon>
        <taxon>Papilionoidea</taxon>
        <taxon>Pieridae</taxon>
        <taxon>Pierinae</taxon>
        <taxon>Leptosia</taxon>
    </lineage>
</organism>
<evidence type="ECO:0000256" key="10">
    <source>
        <dbReference type="ARBA" id="ARBA00023136"/>
    </source>
</evidence>
<dbReference type="EMBL" id="CAVLEF010000203">
    <property type="protein sequence ID" value="CAK1553048.1"/>
    <property type="molecule type" value="Genomic_DNA"/>
</dbReference>
<feature type="disulfide bond" evidence="12">
    <location>
        <begin position="37"/>
        <end position="50"/>
    </location>
</feature>
<name>A0AAV1JW61_9NEOP</name>
<evidence type="ECO:0000313" key="14">
    <source>
        <dbReference type="Proteomes" id="UP001497472"/>
    </source>
</evidence>
<keyword evidence="14" id="KW-1185">Reference proteome</keyword>
<evidence type="ECO:0008006" key="15">
    <source>
        <dbReference type="Google" id="ProtNLM"/>
    </source>
</evidence>
<evidence type="ECO:0000256" key="6">
    <source>
        <dbReference type="ARBA" id="ARBA00022660"/>
    </source>
</evidence>
<evidence type="ECO:0000256" key="12">
    <source>
        <dbReference type="PIRSR" id="PIRSR619342-50"/>
    </source>
</evidence>
<evidence type="ECO:0000256" key="11">
    <source>
        <dbReference type="ARBA" id="ARBA00023157"/>
    </source>
</evidence>
<dbReference type="InterPro" id="IPR009069">
    <property type="entry name" value="Cys_alpha_HP_mot_SF"/>
</dbReference>
<dbReference type="Proteomes" id="UP001497472">
    <property type="component" value="Unassembled WGS sequence"/>
</dbReference>
<keyword evidence="10" id="KW-0472">Membrane</keyword>
<dbReference type="PROSITE" id="PS51808">
    <property type="entry name" value="CHCH"/>
    <property type="match status" value="1"/>
</dbReference>
<keyword evidence="9" id="KW-0496">Mitochondrion</keyword>
<dbReference type="SUPFAM" id="SSF47072">
    <property type="entry name" value="Cysteine alpha-hairpin motif"/>
    <property type="match status" value="1"/>
</dbReference>
<evidence type="ECO:0000256" key="8">
    <source>
        <dbReference type="ARBA" id="ARBA00022982"/>
    </source>
</evidence>
<dbReference type="PANTHER" id="PTHR21268">
    <property type="entry name" value="NADH DEHYDROGENASE [UBIQUINONE] IRON-SULFUR PROTEIN 5"/>
    <property type="match status" value="1"/>
</dbReference>
<gene>
    <name evidence="13" type="ORF">LNINA_LOCUS12067</name>
</gene>
<comment type="subcellular location">
    <subcellularLocation>
        <location evidence="3">Mitochondrion inner membrane</location>
        <topology evidence="3">Peripheral membrane protein</topology>
    </subcellularLocation>
    <subcellularLocation>
        <location evidence="2">Mitochondrion intermembrane space</location>
    </subcellularLocation>
</comment>
<keyword evidence="6" id="KW-0679">Respiratory chain</keyword>
<evidence type="ECO:0000256" key="5">
    <source>
        <dbReference type="ARBA" id="ARBA00022448"/>
    </source>
</evidence>
<keyword evidence="5" id="KW-0813">Transport</keyword>
<evidence type="ECO:0000256" key="4">
    <source>
        <dbReference type="ARBA" id="ARBA00007372"/>
    </source>
</evidence>
<proteinExistence type="inferred from homology"/>
<feature type="disulfide bond" evidence="12">
    <location>
        <begin position="27"/>
        <end position="60"/>
    </location>
</feature>
<keyword evidence="8" id="KW-0249">Electron transport</keyword>
<dbReference type="GO" id="GO:0005758">
    <property type="term" value="C:mitochondrial intermembrane space"/>
    <property type="evidence" value="ECO:0007669"/>
    <property type="project" value="UniProtKB-SubCell"/>
</dbReference>
<dbReference type="AlphaFoldDB" id="A0AAV1JW61"/>
<comment type="similarity">
    <text evidence="4">Belongs to the complex I NDUFS5 subunit family.</text>
</comment>
<dbReference type="InterPro" id="IPR019342">
    <property type="entry name" value="NADH_UbQ_OxRdtase_FeS-su5"/>
</dbReference>
<dbReference type="PANTHER" id="PTHR21268:SF2">
    <property type="entry name" value="NADH DEHYDROGENASE [UBIQUINONE] IRON-SULFUR PROTEIN 5"/>
    <property type="match status" value="1"/>
</dbReference>
<evidence type="ECO:0000256" key="7">
    <source>
        <dbReference type="ARBA" id="ARBA00022792"/>
    </source>
</evidence>